<protein>
    <submittedName>
        <fullName evidence="2">Uncharacterized protein</fullName>
    </submittedName>
</protein>
<sequence>MSGVFGRAAVAGTTRGYVNDIELDERTDEDQENGKTFKRGEETKKKTHLLRRLSSVRSALRPDFGKLSGRFRKISCLKRGDDEDDVPFMDIPRHKSIDIGVGLARRMSLFIFTKRTTCVHPYHPYYPKTTTRKIYVFHEEK</sequence>
<evidence type="ECO:0000256" key="1">
    <source>
        <dbReference type="SAM" id="MobiDB-lite"/>
    </source>
</evidence>
<feature type="compositionally biased region" description="Basic and acidic residues" evidence="1">
    <location>
        <begin position="32"/>
        <end position="44"/>
    </location>
</feature>
<feature type="compositionally biased region" description="Acidic residues" evidence="1">
    <location>
        <begin position="22"/>
        <end position="31"/>
    </location>
</feature>
<gene>
    <name evidence="2" type="ORF">g.12515</name>
    <name evidence="3" type="ORF">g.12519</name>
</gene>
<reference evidence="2" key="1">
    <citation type="submission" date="2015-09" db="EMBL/GenBank/DDBJ databases">
        <title>De novo assembly of Pectinophora gossypiella (Pink Bollworm) gut transcriptome.</title>
        <authorList>
            <person name="Tassone E.E."/>
        </authorList>
    </citation>
    <scope>NUCLEOTIDE SEQUENCE</scope>
</reference>
<dbReference type="AlphaFoldDB" id="A0A1E1WAA3"/>
<organism evidence="2">
    <name type="scientific">Pectinophora gossypiella</name>
    <name type="common">Cotton pink bollworm</name>
    <name type="synonym">Depressaria gossypiella</name>
    <dbReference type="NCBI Taxonomy" id="13191"/>
    <lineage>
        <taxon>Eukaryota</taxon>
        <taxon>Metazoa</taxon>
        <taxon>Ecdysozoa</taxon>
        <taxon>Arthropoda</taxon>
        <taxon>Hexapoda</taxon>
        <taxon>Insecta</taxon>
        <taxon>Pterygota</taxon>
        <taxon>Neoptera</taxon>
        <taxon>Endopterygota</taxon>
        <taxon>Lepidoptera</taxon>
        <taxon>Glossata</taxon>
        <taxon>Ditrysia</taxon>
        <taxon>Gelechioidea</taxon>
        <taxon>Gelechiidae</taxon>
        <taxon>Apatetrinae</taxon>
        <taxon>Pectinophora</taxon>
    </lineage>
</organism>
<feature type="region of interest" description="Disordered" evidence="1">
    <location>
        <begin position="22"/>
        <end position="44"/>
    </location>
</feature>
<dbReference type="EMBL" id="GDQN01005471">
    <property type="protein sequence ID" value="JAT85583.1"/>
    <property type="molecule type" value="Transcribed_RNA"/>
</dbReference>
<evidence type="ECO:0000313" key="3">
    <source>
        <dbReference type="EMBL" id="JAT85583.1"/>
    </source>
</evidence>
<dbReference type="EMBL" id="GDQN01007185">
    <property type="protein sequence ID" value="JAT83869.1"/>
    <property type="molecule type" value="Transcribed_RNA"/>
</dbReference>
<proteinExistence type="predicted"/>
<accession>A0A1E1WAA3</accession>
<evidence type="ECO:0000313" key="2">
    <source>
        <dbReference type="EMBL" id="JAT83869.1"/>
    </source>
</evidence>
<name>A0A1E1WAA3_PECGO</name>